<gene>
    <name evidence="4" type="ORF">WG66_16396</name>
</gene>
<dbReference type="InterPro" id="IPR006683">
    <property type="entry name" value="Thioestr_dom"/>
</dbReference>
<reference evidence="4 5" key="1">
    <citation type="submission" date="2015-12" db="EMBL/GenBank/DDBJ databases">
        <title>Draft genome sequence of Moniliophthora roreri, the causal agent of frosty pod rot of cacao.</title>
        <authorList>
            <person name="Aime M.C."/>
            <person name="Diaz-Valderrama J.R."/>
            <person name="Kijpornyongpan T."/>
            <person name="Phillips-Mora W."/>
        </authorList>
    </citation>
    <scope>NUCLEOTIDE SEQUENCE [LARGE SCALE GENOMIC DNA]</scope>
    <source>
        <strain evidence="4 5">MCA 2952</strain>
    </source>
</reference>
<organism evidence="4 5">
    <name type="scientific">Moniliophthora roreri</name>
    <name type="common">Frosty pod rot fungus</name>
    <name type="synonym">Monilia roreri</name>
    <dbReference type="NCBI Taxonomy" id="221103"/>
    <lineage>
        <taxon>Eukaryota</taxon>
        <taxon>Fungi</taxon>
        <taxon>Dikarya</taxon>
        <taxon>Basidiomycota</taxon>
        <taxon>Agaricomycotina</taxon>
        <taxon>Agaricomycetes</taxon>
        <taxon>Agaricomycetidae</taxon>
        <taxon>Agaricales</taxon>
        <taxon>Marasmiineae</taxon>
        <taxon>Marasmiaceae</taxon>
        <taxon>Moniliophthora</taxon>
    </lineage>
</organism>
<proteinExistence type="inferred from homology"/>
<sequence>MSKLTIDDVPGNAPAMVKQVLLDVLVNPKLLQRTFSASVIPKLALSEVSINKMAEEPMREEGRVVFHLTVDEEMLNFAGGIHGGCLSFLTDFVSSLALIALRTKMTGSTNLISLSQALSLVFHSPAPLGDRLRVVSTTMTAGARASSAKTEIWSDTKHRLVASGVHIKMDPSPPKAKM</sequence>
<dbReference type="Pfam" id="PF03061">
    <property type="entry name" value="4HBT"/>
    <property type="match status" value="1"/>
</dbReference>
<evidence type="ECO:0000259" key="3">
    <source>
        <dbReference type="Pfam" id="PF03061"/>
    </source>
</evidence>
<keyword evidence="2" id="KW-0378">Hydrolase</keyword>
<feature type="domain" description="Thioesterase" evidence="3">
    <location>
        <begin position="79"/>
        <end position="157"/>
    </location>
</feature>
<dbReference type="InterPro" id="IPR039298">
    <property type="entry name" value="ACOT13"/>
</dbReference>
<accession>A0A0W0F3Y8</accession>
<dbReference type="eggNOG" id="KOG3328">
    <property type="taxonomic scope" value="Eukaryota"/>
</dbReference>
<dbReference type="GO" id="GO:0047617">
    <property type="term" value="F:fatty acyl-CoA hydrolase activity"/>
    <property type="evidence" value="ECO:0007669"/>
    <property type="project" value="InterPro"/>
</dbReference>
<comment type="similarity">
    <text evidence="1">Belongs to the thioesterase PaaI family.</text>
</comment>
<dbReference type="SUPFAM" id="SSF54637">
    <property type="entry name" value="Thioesterase/thiol ester dehydrase-isomerase"/>
    <property type="match status" value="1"/>
</dbReference>
<dbReference type="Proteomes" id="UP000054988">
    <property type="component" value="Unassembled WGS sequence"/>
</dbReference>
<name>A0A0W0F3Y8_MONRR</name>
<comment type="caution">
    <text evidence="4">The sequence shown here is derived from an EMBL/GenBank/DDBJ whole genome shotgun (WGS) entry which is preliminary data.</text>
</comment>
<dbReference type="EMBL" id="LATX01002353">
    <property type="protein sequence ID" value="KTB31033.1"/>
    <property type="molecule type" value="Genomic_DNA"/>
</dbReference>
<evidence type="ECO:0000313" key="4">
    <source>
        <dbReference type="EMBL" id="KTB31033.1"/>
    </source>
</evidence>
<protein>
    <recommendedName>
        <fullName evidence="3">Thioesterase domain-containing protein</fullName>
    </recommendedName>
</protein>
<dbReference type="AlphaFoldDB" id="A0A0W0F3Y8"/>
<dbReference type="PANTHER" id="PTHR21660:SF1">
    <property type="entry name" value="ACYL-COENZYME A THIOESTERASE 13"/>
    <property type="match status" value="1"/>
</dbReference>
<dbReference type="CDD" id="cd03443">
    <property type="entry name" value="PaaI_thioesterase"/>
    <property type="match status" value="1"/>
</dbReference>
<evidence type="ECO:0000256" key="2">
    <source>
        <dbReference type="ARBA" id="ARBA00022801"/>
    </source>
</evidence>
<dbReference type="Gene3D" id="3.10.129.10">
    <property type="entry name" value="Hotdog Thioesterase"/>
    <property type="match status" value="1"/>
</dbReference>
<evidence type="ECO:0000256" key="1">
    <source>
        <dbReference type="ARBA" id="ARBA00008324"/>
    </source>
</evidence>
<evidence type="ECO:0000313" key="5">
    <source>
        <dbReference type="Proteomes" id="UP000054988"/>
    </source>
</evidence>
<dbReference type="PANTHER" id="PTHR21660">
    <property type="entry name" value="THIOESTERASE SUPERFAMILY MEMBER-RELATED"/>
    <property type="match status" value="1"/>
</dbReference>
<dbReference type="InterPro" id="IPR029069">
    <property type="entry name" value="HotDog_dom_sf"/>
</dbReference>